<proteinExistence type="predicted"/>
<comment type="caution">
    <text evidence="1">The sequence shown here is derived from an EMBL/GenBank/DDBJ whole genome shotgun (WGS) entry which is preliminary data.</text>
</comment>
<gene>
    <name evidence="1" type="ORF">GCM10010446_14130</name>
</gene>
<name>A0ABN3WXJ7_9ACTN</name>
<dbReference type="EMBL" id="BAAAUD010000013">
    <property type="protein sequence ID" value="GAA2930594.1"/>
    <property type="molecule type" value="Genomic_DNA"/>
</dbReference>
<reference evidence="1 2" key="1">
    <citation type="journal article" date="2019" name="Int. J. Syst. Evol. Microbiol.">
        <title>The Global Catalogue of Microorganisms (GCM) 10K type strain sequencing project: providing services to taxonomists for standard genome sequencing and annotation.</title>
        <authorList>
            <consortium name="The Broad Institute Genomics Platform"/>
            <consortium name="The Broad Institute Genome Sequencing Center for Infectious Disease"/>
            <person name="Wu L."/>
            <person name="Ma J."/>
        </authorList>
    </citation>
    <scope>NUCLEOTIDE SEQUENCE [LARGE SCALE GENOMIC DNA]</scope>
    <source>
        <strain evidence="1 2">JCM 9088</strain>
    </source>
</reference>
<accession>A0ABN3WXJ7</accession>
<organism evidence="1 2">
    <name type="scientific">Streptomyces enissocaesilis</name>
    <dbReference type="NCBI Taxonomy" id="332589"/>
    <lineage>
        <taxon>Bacteria</taxon>
        <taxon>Bacillati</taxon>
        <taxon>Actinomycetota</taxon>
        <taxon>Actinomycetes</taxon>
        <taxon>Kitasatosporales</taxon>
        <taxon>Streptomycetaceae</taxon>
        <taxon>Streptomyces</taxon>
        <taxon>Streptomyces rochei group</taxon>
    </lineage>
</organism>
<evidence type="ECO:0000313" key="2">
    <source>
        <dbReference type="Proteomes" id="UP001500403"/>
    </source>
</evidence>
<sequence length="119" mass="12538">MDVHHGRGLHADGLGGDGVEEAVLGPAGQADRAINPCGRRFGAQRAGAVIVEVPDVCHAAALPEPKPVAGPFWDAVRATSRLGRLCSSSCAHEVKIVCLGRLAVIRRTPNFELWRKGLA</sequence>
<dbReference type="RefSeq" id="WP_344492306.1">
    <property type="nucleotide sequence ID" value="NZ_BAAAUD010000013.1"/>
</dbReference>
<protein>
    <submittedName>
        <fullName evidence="1">Uncharacterized protein</fullName>
    </submittedName>
</protein>
<dbReference type="Proteomes" id="UP001500403">
    <property type="component" value="Unassembled WGS sequence"/>
</dbReference>
<keyword evidence="2" id="KW-1185">Reference proteome</keyword>
<evidence type="ECO:0000313" key="1">
    <source>
        <dbReference type="EMBL" id="GAA2930594.1"/>
    </source>
</evidence>